<dbReference type="InterPro" id="IPR039857">
    <property type="entry name" value="Ift122/121"/>
</dbReference>
<sequence length="215" mass="24520">CIFSFKDEPFTSYMPESLFNISRFLMHELMAAQPDGISKFSTMYTLAKQARNLEAYKLARYVLDKLQTLRIPPRFQEDVELAALKIRAKPFHDNEEHQPLCYRCSTTNPLVNNNGNQCVNCCHPFVYSFFSFEILPVVEFVLEEDITDEEAVRLIQQSGLGGGTDQEDIPKVEDEKEDKRWKQTESGNAQALTLDGSPSPSPGDDPFTTNLLSFY</sequence>
<evidence type="ECO:0000256" key="2">
    <source>
        <dbReference type="ARBA" id="ARBA00022737"/>
    </source>
</evidence>
<dbReference type="GO" id="GO:0030991">
    <property type="term" value="C:intraciliary transport particle A"/>
    <property type="evidence" value="ECO:0007669"/>
    <property type="project" value="TreeGrafter"/>
</dbReference>
<dbReference type="PANTHER" id="PTHR12764">
    <property type="entry name" value="WD REPEAT DOMAIN-RELATED"/>
    <property type="match status" value="1"/>
</dbReference>
<feature type="region of interest" description="Disordered" evidence="3">
    <location>
        <begin position="157"/>
        <end position="215"/>
    </location>
</feature>
<dbReference type="PANTHER" id="PTHR12764:SF4">
    <property type="entry name" value="INTRAFLAGELLAR TRANSPORT PROTEIN 122 HOMOLOG"/>
    <property type="match status" value="1"/>
</dbReference>
<evidence type="ECO:0000313" key="6">
    <source>
        <dbReference type="Proteomes" id="UP001381693"/>
    </source>
</evidence>
<dbReference type="GO" id="GO:0061512">
    <property type="term" value="P:protein localization to cilium"/>
    <property type="evidence" value="ECO:0007669"/>
    <property type="project" value="TreeGrafter"/>
</dbReference>
<dbReference type="GO" id="GO:0035721">
    <property type="term" value="P:intraciliary retrograde transport"/>
    <property type="evidence" value="ECO:0007669"/>
    <property type="project" value="TreeGrafter"/>
</dbReference>
<dbReference type="Pfam" id="PF25144">
    <property type="entry name" value="Zn_ribbon_IFT122"/>
    <property type="match status" value="1"/>
</dbReference>
<feature type="compositionally biased region" description="Basic and acidic residues" evidence="3">
    <location>
        <begin position="168"/>
        <end position="183"/>
    </location>
</feature>
<feature type="non-terminal residue" evidence="5">
    <location>
        <position position="215"/>
    </location>
</feature>
<dbReference type="AlphaFoldDB" id="A0AAN8XD00"/>
<feature type="domain" description="IFT122 zinc ribbon" evidence="4">
    <location>
        <begin position="94"/>
        <end position="138"/>
    </location>
</feature>
<feature type="compositionally biased region" description="Low complexity" evidence="3">
    <location>
        <begin position="195"/>
        <end position="206"/>
    </location>
</feature>
<comment type="caution">
    <text evidence="5">The sequence shown here is derived from an EMBL/GenBank/DDBJ whole genome shotgun (WGS) entry which is preliminary data.</text>
</comment>
<keyword evidence="6" id="KW-1185">Reference proteome</keyword>
<organism evidence="5 6">
    <name type="scientific">Halocaridina rubra</name>
    <name type="common">Hawaiian red shrimp</name>
    <dbReference type="NCBI Taxonomy" id="373956"/>
    <lineage>
        <taxon>Eukaryota</taxon>
        <taxon>Metazoa</taxon>
        <taxon>Ecdysozoa</taxon>
        <taxon>Arthropoda</taxon>
        <taxon>Crustacea</taxon>
        <taxon>Multicrustacea</taxon>
        <taxon>Malacostraca</taxon>
        <taxon>Eumalacostraca</taxon>
        <taxon>Eucarida</taxon>
        <taxon>Decapoda</taxon>
        <taxon>Pleocyemata</taxon>
        <taxon>Caridea</taxon>
        <taxon>Atyoidea</taxon>
        <taxon>Atyidae</taxon>
        <taxon>Halocaridina</taxon>
    </lineage>
</organism>
<evidence type="ECO:0000313" key="5">
    <source>
        <dbReference type="EMBL" id="KAK7079218.1"/>
    </source>
</evidence>
<reference evidence="5 6" key="1">
    <citation type="submission" date="2023-11" db="EMBL/GenBank/DDBJ databases">
        <title>Halocaridina rubra genome assembly.</title>
        <authorList>
            <person name="Smith C."/>
        </authorList>
    </citation>
    <scope>NUCLEOTIDE SEQUENCE [LARGE SCALE GENOMIC DNA]</scope>
    <source>
        <strain evidence="5">EP-1</strain>
        <tissue evidence="5">Whole</tissue>
    </source>
</reference>
<name>A0AAN8XD00_HALRR</name>
<keyword evidence="2" id="KW-0677">Repeat</keyword>
<evidence type="ECO:0000259" key="4">
    <source>
        <dbReference type="Pfam" id="PF25144"/>
    </source>
</evidence>
<dbReference type="Proteomes" id="UP001381693">
    <property type="component" value="Unassembled WGS sequence"/>
</dbReference>
<evidence type="ECO:0000256" key="1">
    <source>
        <dbReference type="ARBA" id="ARBA00022574"/>
    </source>
</evidence>
<accession>A0AAN8XD00</accession>
<dbReference type="GO" id="GO:1905515">
    <property type="term" value="P:non-motile cilium assembly"/>
    <property type="evidence" value="ECO:0007669"/>
    <property type="project" value="TreeGrafter"/>
</dbReference>
<keyword evidence="1" id="KW-0853">WD repeat</keyword>
<dbReference type="InterPro" id="IPR056838">
    <property type="entry name" value="Zn_ribbon_IFT122"/>
</dbReference>
<proteinExistence type="predicted"/>
<gene>
    <name evidence="5" type="ORF">SK128_004845</name>
</gene>
<dbReference type="GO" id="GO:0097730">
    <property type="term" value="C:non-motile cilium"/>
    <property type="evidence" value="ECO:0007669"/>
    <property type="project" value="TreeGrafter"/>
</dbReference>
<dbReference type="EMBL" id="JAXCGZ010007562">
    <property type="protein sequence ID" value="KAK7079218.1"/>
    <property type="molecule type" value="Genomic_DNA"/>
</dbReference>
<protein>
    <recommendedName>
        <fullName evidence="4">IFT122 zinc ribbon domain-containing protein</fullName>
    </recommendedName>
</protein>
<feature type="non-terminal residue" evidence="5">
    <location>
        <position position="1"/>
    </location>
</feature>
<evidence type="ECO:0000256" key="3">
    <source>
        <dbReference type="SAM" id="MobiDB-lite"/>
    </source>
</evidence>